<sequence length="235" mass="27591">MKQQLKNWLPHSWKLQMKLLQRYFNERKSNYAYPKEYRSENIGEYTVSFQQIIKSGAFHQNKIHNLKVVGDKINNLILHPGEVFSFWKMIGKPSEKNNFKEGRNLINNTISSDFGGGICQFSSILYYLALQSGLKVLERYPHSIDIYKDDERFTPLGSDCTVVYGYKDLQIQNLFSFPVQFKCLINDDELQLSLVSPEEVILNDIEFKYLEIEKGVWVETVSNSKTLFKNFYIRL</sequence>
<dbReference type="EMBL" id="QNVT01000006">
    <property type="protein sequence ID" value="REC62894.1"/>
    <property type="molecule type" value="Genomic_DNA"/>
</dbReference>
<organism evidence="1 2">
    <name type="scientific">Chryseobacterium pennae</name>
    <dbReference type="NCBI Taxonomy" id="2258962"/>
    <lineage>
        <taxon>Bacteria</taxon>
        <taxon>Pseudomonadati</taxon>
        <taxon>Bacteroidota</taxon>
        <taxon>Flavobacteriia</taxon>
        <taxon>Flavobacteriales</taxon>
        <taxon>Weeksellaceae</taxon>
        <taxon>Chryseobacterium group</taxon>
        <taxon>Chryseobacterium</taxon>
    </lineage>
</organism>
<keyword evidence="2" id="KW-1185">Reference proteome</keyword>
<evidence type="ECO:0000313" key="2">
    <source>
        <dbReference type="Proteomes" id="UP000256686"/>
    </source>
</evidence>
<dbReference type="AlphaFoldDB" id="A0A3D9CAY5"/>
<dbReference type="PANTHER" id="PTHR35788">
    <property type="entry name" value="EXPORTED PROTEIN-RELATED"/>
    <property type="match status" value="1"/>
</dbReference>
<dbReference type="Pfam" id="PF04294">
    <property type="entry name" value="VanW"/>
    <property type="match status" value="1"/>
</dbReference>
<dbReference type="InterPro" id="IPR007391">
    <property type="entry name" value="Vancomycin_resist_VanW"/>
</dbReference>
<proteinExistence type="predicted"/>
<dbReference type="InterPro" id="IPR052913">
    <property type="entry name" value="Glycopeptide_resist_protein"/>
</dbReference>
<protein>
    <submittedName>
        <fullName evidence="1">Vancomycin B-type resistance protein</fullName>
    </submittedName>
</protein>
<dbReference type="PANTHER" id="PTHR35788:SF1">
    <property type="entry name" value="EXPORTED PROTEIN"/>
    <property type="match status" value="1"/>
</dbReference>
<accession>A0A3D9CAY5</accession>
<gene>
    <name evidence="1" type="ORF">DRF65_08735</name>
</gene>
<dbReference type="Proteomes" id="UP000256686">
    <property type="component" value="Unassembled WGS sequence"/>
</dbReference>
<dbReference type="RefSeq" id="WP_115970382.1">
    <property type="nucleotide sequence ID" value="NZ_QNVT01000006.1"/>
</dbReference>
<evidence type="ECO:0000313" key="1">
    <source>
        <dbReference type="EMBL" id="REC62894.1"/>
    </source>
</evidence>
<name>A0A3D9CAY5_9FLAO</name>
<comment type="caution">
    <text evidence="1">The sequence shown here is derived from an EMBL/GenBank/DDBJ whole genome shotgun (WGS) entry which is preliminary data.</text>
</comment>
<reference evidence="2" key="1">
    <citation type="submission" date="2018-06" db="EMBL/GenBank/DDBJ databases">
        <authorList>
            <person name="Lum Nde A."/>
            <person name="Hugo C."/>
        </authorList>
    </citation>
    <scope>NUCLEOTIDE SEQUENCE [LARGE SCALE GENOMIC DNA]</scope>
    <source>
        <strain evidence="2">1_F178</strain>
    </source>
</reference>